<dbReference type="EMBL" id="MRCC01000014">
    <property type="protein sequence ID" value="OKH23921.1"/>
    <property type="molecule type" value="Genomic_DNA"/>
</dbReference>
<organism evidence="1 2">
    <name type="scientific">Chroogloeocystis siderophila 5.2 s.c.1</name>
    <dbReference type="NCBI Taxonomy" id="247279"/>
    <lineage>
        <taxon>Bacteria</taxon>
        <taxon>Bacillati</taxon>
        <taxon>Cyanobacteriota</taxon>
        <taxon>Cyanophyceae</taxon>
        <taxon>Oscillatoriophycideae</taxon>
        <taxon>Chroococcales</taxon>
        <taxon>Chroococcaceae</taxon>
        <taxon>Chroogloeocystis</taxon>
    </lineage>
</organism>
<proteinExistence type="predicted"/>
<name>A0A1U7HK42_9CHRO</name>
<protein>
    <submittedName>
        <fullName evidence="1">Uncharacterized protein</fullName>
    </submittedName>
</protein>
<dbReference type="AlphaFoldDB" id="A0A1U7HK42"/>
<dbReference type="STRING" id="247279.NIES1031_16625"/>
<dbReference type="RefSeq" id="WP_073550632.1">
    <property type="nucleotide sequence ID" value="NZ_CAWMVK010000006.1"/>
</dbReference>
<dbReference type="Proteomes" id="UP000185984">
    <property type="component" value="Unassembled WGS sequence"/>
</dbReference>
<gene>
    <name evidence="1" type="ORF">NIES1031_16625</name>
</gene>
<evidence type="ECO:0000313" key="1">
    <source>
        <dbReference type="EMBL" id="OKH23921.1"/>
    </source>
</evidence>
<evidence type="ECO:0000313" key="2">
    <source>
        <dbReference type="Proteomes" id="UP000185984"/>
    </source>
</evidence>
<sequence>MNRLAALELYPYNSLLWVYDAVIDPDYLNYAAEHILTQGFSGHPRSYKFFTLGECMNLKLEIWKADTDSQSAIVLRDDTIRAVKVPFSISDPKEGVMFDDNFGLMKLRSRLDSNTEFALVFEIKLRNDSEYLNSSQYHEDVDGAFTQECCYLTFYPTEKPVQPEVLRIDAWTSPPYEFSRYTPLAPTYPLILDAEPTQSLPW</sequence>
<comment type="caution">
    <text evidence="1">The sequence shown here is derived from an EMBL/GenBank/DDBJ whole genome shotgun (WGS) entry which is preliminary data.</text>
</comment>
<reference evidence="1 2" key="1">
    <citation type="submission" date="2016-11" db="EMBL/GenBank/DDBJ databases">
        <title>Draft Genome Sequences of Nine Cyanobacterial Strains from Diverse Habitats.</title>
        <authorList>
            <person name="Zhu T."/>
            <person name="Hou S."/>
            <person name="Lu X."/>
            <person name="Hess W.R."/>
        </authorList>
    </citation>
    <scope>NUCLEOTIDE SEQUENCE [LARGE SCALE GENOMIC DNA]</scope>
    <source>
        <strain evidence="1 2">5.2 s.c.1</strain>
    </source>
</reference>
<accession>A0A1U7HK42</accession>
<keyword evidence="2" id="KW-1185">Reference proteome</keyword>